<dbReference type="SUPFAM" id="SSF46689">
    <property type="entry name" value="Homeodomain-like"/>
    <property type="match status" value="1"/>
</dbReference>
<comment type="subcellular location">
    <subcellularLocation>
        <location evidence="1">Nucleus</location>
    </subcellularLocation>
</comment>
<proteinExistence type="predicted"/>
<evidence type="ECO:0000313" key="9">
    <source>
        <dbReference type="Proteomes" id="UP001148614"/>
    </source>
</evidence>
<dbReference type="AlphaFoldDB" id="A0A9W8TH15"/>
<keyword evidence="5" id="KW-0175">Coiled coil</keyword>
<reference evidence="8" key="1">
    <citation type="submission" date="2022-07" db="EMBL/GenBank/DDBJ databases">
        <title>Genome Sequence of Xylaria arbuscula.</title>
        <authorList>
            <person name="Buettner E."/>
        </authorList>
    </citation>
    <scope>NUCLEOTIDE SEQUENCE</scope>
    <source>
        <strain evidence="8">VT107</strain>
    </source>
</reference>
<evidence type="ECO:0000256" key="4">
    <source>
        <dbReference type="PROSITE-ProRule" id="PRU00047"/>
    </source>
</evidence>
<dbReference type="Pfam" id="PF03221">
    <property type="entry name" value="HTH_Tnp_Tc5"/>
    <property type="match status" value="1"/>
</dbReference>
<dbReference type="SUPFAM" id="SSF57756">
    <property type="entry name" value="Retrovirus zinc finger-like domains"/>
    <property type="match status" value="1"/>
</dbReference>
<keyword evidence="4" id="KW-0479">Metal-binding</keyword>
<dbReference type="Pfam" id="PF03184">
    <property type="entry name" value="DDE_1"/>
    <property type="match status" value="1"/>
</dbReference>
<protein>
    <recommendedName>
        <fullName evidence="10">Transposase</fullName>
    </recommendedName>
</protein>
<dbReference type="EMBL" id="JANPWZ010003721">
    <property type="protein sequence ID" value="KAJ3551518.1"/>
    <property type="molecule type" value="Genomic_DNA"/>
</dbReference>
<keyword evidence="4" id="KW-0863">Zinc-finger</keyword>
<evidence type="ECO:0000256" key="1">
    <source>
        <dbReference type="ARBA" id="ARBA00004123"/>
    </source>
</evidence>
<dbReference type="InterPro" id="IPR036397">
    <property type="entry name" value="RNaseH_sf"/>
</dbReference>
<dbReference type="PROSITE" id="PS51253">
    <property type="entry name" value="HTH_CENPB"/>
    <property type="match status" value="1"/>
</dbReference>
<evidence type="ECO:0000256" key="3">
    <source>
        <dbReference type="ARBA" id="ARBA00023242"/>
    </source>
</evidence>
<comment type="caution">
    <text evidence="8">The sequence shown here is derived from an EMBL/GenBank/DDBJ whole genome shotgun (WGS) entry which is preliminary data.</text>
</comment>
<dbReference type="Gene3D" id="3.30.420.10">
    <property type="entry name" value="Ribonuclease H-like superfamily/Ribonuclease H"/>
    <property type="match status" value="1"/>
</dbReference>
<name>A0A9W8TH15_9PEZI</name>
<dbReference type="Proteomes" id="UP001148614">
    <property type="component" value="Unassembled WGS sequence"/>
</dbReference>
<feature type="domain" description="HTH CENPB-type" evidence="7">
    <location>
        <begin position="51"/>
        <end position="123"/>
    </location>
</feature>
<feature type="coiled-coil region" evidence="5">
    <location>
        <begin position="456"/>
        <end position="483"/>
    </location>
</feature>
<dbReference type="PANTHER" id="PTHR19303:SF62">
    <property type="entry name" value="HTH CENPB-TYPE DOMAIN-CONTAINING PROTEIN-RELATED"/>
    <property type="match status" value="1"/>
</dbReference>
<accession>A0A9W8TH15</accession>
<dbReference type="PROSITE" id="PS50158">
    <property type="entry name" value="ZF_CCHC"/>
    <property type="match status" value="1"/>
</dbReference>
<dbReference type="GO" id="GO:0003677">
    <property type="term" value="F:DNA binding"/>
    <property type="evidence" value="ECO:0007669"/>
    <property type="project" value="UniProtKB-KW"/>
</dbReference>
<evidence type="ECO:0000256" key="2">
    <source>
        <dbReference type="ARBA" id="ARBA00023125"/>
    </source>
</evidence>
<sequence length="558" mass="63076">MERPSKEAQLLLAIQAIQKDPTLSVRAAAKIYNVPETTLRDRQRGILPRRDIPANSRKLTDSEEKAIVQYILDLDSRAFPPRLSSVEDMANRLLAERDASGALRVGINWASKFIKRQPQLCTRLNRRIDYQRVQCEDPIQYRKWFRLVSNTIAKYGIDASDIYNFDETGFAMGLISSTGMVVTSIERRGRPRQKQQGNREWATVIQAVGAQGRIIPPYVIVAGKNHLSNWYENSPFPLDWRIAVTDNGWTTNEKGLEWVQHFDQHTKGCKKGVYRLLILDGHESHHSTEFEVYCKKNNIVTLCMPAHSSHRLQPLDVGCFGPLKAAYSRQIERLMKLHFTHISKVDFFHAFHAAFLASITEANILGGFRGSGLVPLDPEHVISKLEVVFRTPSPPRSPGLASTFWVSKTPSTALEATSQSEFIKKRISSHQSSSPTSIYQAVDQLTKGTQGIMHEVALLKARVEELEEANATLSKRRKAKKRRICNGGSLTAQDGKDLTDQRRVEEELREERRRSRGQGQRVTRRVARCRRCGTTGHNSRNCPAAEETAVESTIEVAN</sequence>
<dbReference type="SMART" id="SM00343">
    <property type="entry name" value="ZnF_C2HC"/>
    <property type="match status" value="1"/>
</dbReference>
<evidence type="ECO:0000313" key="8">
    <source>
        <dbReference type="EMBL" id="KAJ3551518.1"/>
    </source>
</evidence>
<dbReference type="InterPro" id="IPR036875">
    <property type="entry name" value="Znf_CCHC_sf"/>
</dbReference>
<dbReference type="PANTHER" id="PTHR19303">
    <property type="entry name" value="TRANSPOSON"/>
    <property type="match status" value="1"/>
</dbReference>
<keyword evidence="3" id="KW-0539">Nucleus</keyword>
<gene>
    <name evidence="8" type="ORF">NPX13_g11344</name>
</gene>
<dbReference type="Pfam" id="PF05225">
    <property type="entry name" value="HTH_psq"/>
    <property type="match status" value="1"/>
</dbReference>
<evidence type="ECO:0000256" key="5">
    <source>
        <dbReference type="SAM" id="Coils"/>
    </source>
</evidence>
<dbReference type="GO" id="GO:0005634">
    <property type="term" value="C:nucleus"/>
    <property type="evidence" value="ECO:0007669"/>
    <property type="project" value="UniProtKB-SubCell"/>
</dbReference>
<dbReference type="InterPro" id="IPR001878">
    <property type="entry name" value="Znf_CCHC"/>
</dbReference>
<dbReference type="InterPro" id="IPR004875">
    <property type="entry name" value="DDE_SF_endonuclease_dom"/>
</dbReference>
<dbReference type="InterPro" id="IPR007889">
    <property type="entry name" value="HTH_Psq"/>
</dbReference>
<keyword evidence="9" id="KW-1185">Reference proteome</keyword>
<dbReference type="Gene3D" id="1.10.10.60">
    <property type="entry name" value="Homeodomain-like"/>
    <property type="match status" value="1"/>
</dbReference>
<evidence type="ECO:0008006" key="10">
    <source>
        <dbReference type="Google" id="ProtNLM"/>
    </source>
</evidence>
<dbReference type="Gene3D" id="4.10.60.10">
    <property type="entry name" value="Zinc finger, CCHC-type"/>
    <property type="match status" value="1"/>
</dbReference>
<dbReference type="InterPro" id="IPR009057">
    <property type="entry name" value="Homeodomain-like_sf"/>
</dbReference>
<evidence type="ECO:0000259" key="7">
    <source>
        <dbReference type="PROSITE" id="PS51253"/>
    </source>
</evidence>
<keyword evidence="4" id="KW-0862">Zinc</keyword>
<dbReference type="InterPro" id="IPR050863">
    <property type="entry name" value="CenT-Element_Derived"/>
</dbReference>
<evidence type="ECO:0000259" key="6">
    <source>
        <dbReference type="PROSITE" id="PS50158"/>
    </source>
</evidence>
<keyword evidence="2" id="KW-0238">DNA-binding</keyword>
<dbReference type="InterPro" id="IPR006600">
    <property type="entry name" value="HTH_CenpB_DNA-bd_dom"/>
</dbReference>
<organism evidence="8 9">
    <name type="scientific">Xylaria arbuscula</name>
    <dbReference type="NCBI Taxonomy" id="114810"/>
    <lineage>
        <taxon>Eukaryota</taxon>
        <taxon>Fungi</taxon>
        <taxon>Dikarya</taxon>
        <taxon>Ascomycota</taxon>
        <taxon>Pezizomycotina</taxon>
        <taxon>Sordariomycetes</taxon>
        <taxon>Xylariomycetidae</taxon>
        <taxon>Xylariales</taxon>
        <taxon>Xylariaceae</taxon>
        <taxon>Xylaria</taxon>
    </lineage>
</organism>
<feature type="domain" description="CCHC-type" evidence="6">
    <location>
        <begin position="528"/>
        <end position="543"/>
    </location>
</feature>
<dbReference type="GO" id="GO:0008270">
    <property type="term" value="F:zinc ion binding"/>
    <property type="evidence" value="ECO:0007669"/>
    <property type="project" value="UniProtKB-KW"/>
</dbReference>